<dbReference type="Pfam" id="PF18676">
    <property type="entry name" value="MBG_2"/>
    <property type="match status" value="5"/>
</dbReference>
<reference evidence="6 7" key="1">
    <citation type="journal article" date="2015" name="Nature">
        <title>rRNA introns, odd ribosomes, and small enigmatic genomes across a large radiation of phyla.</title>
        <authorList>
            <person name="Brown C.T."/>
            <person name="Hug L.A."/>
            <person name="Thomas B.C."/>
            <person name="Sharon I."/>
            <person name="Castelle C.J."/>
            <person name="Singh A."/>
            <person name="Wilkins M.J."/>
            <person name="Williams K.H."/>
            <person name="Banfield J.F."/>
        </authorList>
    </citation>
    <scope>NUCLEOTIDE SEQUENCE [LARGE SCALE GENOMIC DNA]</scope>
</reference>
<name>A0A0G1IRP5_9BACT</name>
<dbReference type="InterPro" id="IPR032812">
    <property type="entry name" value="SbsA_Ig"/>
</dbReference>
<feature type="domain" description="MBG" evidence="5">
    <location>
        <begin position="1163"/>
        <end position="1238"/>
    </location>
</feature>
<dbReference type="InterPro" id="IPR041248">
    <property type="entry name" value="YDG"/>
</dbReference>
<feature type="domain" description="YDG" evidence="4">
    <location>
        <begin position="1321"/>
        <end position="1392"/>
    </location>
</feature>
<feature type="domain" description="MBG" evidence="5">
    <location>
        <begin position="1408"/>
        <end position="1473"/>
    </location>
</feature>
<proteinExistence type="predicted"/>
<accession>A0A0G1IRP5</accession>
<feature type="domain" description="YDG" evidence="4">
    <location>
        <begin position="1078"/>
        <end position="1148"/>
    </location>
</feature>
<feature type="region of interest" description="Disordered" evidence="2">
    <location>
        <begin position="646"/>
        <end position="665"/>
    </location>
</feature>
<sequence>MNHKNKILRNLFLSGSKIIRASSFVFIAAALIVGGFFAPNSALAAATVTPASGGINISIDTTSASGGSGIYKALSGPGINELVAGDISTGVHTITLSAGWEFEISTISITTFGSDIVFESTSIAPSATSFSFNVTAQSTTGGIVGFGGLKVRPTGTTPSTGNMTYSGAGIVGVDGNTNFGTLSTVAGTVAKLAFTTQPGGAVYGLLLSPQPTVKTQDQFGNDSTSGLAANLDVAVTRTAGTGALVGDATLDIGTGAGNGTVTFTDLTVDEFGTGKQLTAAATGLANAVSNDFEITKKSLTATLTVNDKPYDGNNSAVITGVLLNELEPGDTVTVDNQGTATFNNINVIDGNNAVSATGVTITGADALNYNFNNTATGVANITPKPITVTPNVGQSKIYGQPEPVFGYTADPLIGTDGFTGALSRVAGEDVNTYAYTLGTLSAGSNYALTLVAETFAITQRTLNVTAVGINKVYDGNTTATVILSDDRVGGDELTFGYTATFTDSKNVGVGKPVSVTDITITGGSDQGNYILGNTTYGTTADITSAQITVSFTTFANKTYNGNNIAQITGRSIDSGIVGGEDVAITDGSGSATFVDKHVGTGLTATATGFTLTGADSGNYEIGTINTTTGNVNPRSITVTAVTDGKTYDGTTDSDETPEITSSSFSPPVALVDTANFIQTFDTKHFGTGKVLTPSGVVVDGNPTLEGSNYTVTFAAVSTGEITKKPINVTAQPDTKTYDGTTSSDEVPVVDALETLDTVGTPPTQSYDTKDKGTDKTLTPSGLVINDGNGGNNYTIVPVTDITGVINAKELTVTGATTNSKTYDGNVTATVNFTSAGLLGVVSGEETLVSLDSTGYSATYDNKNVATVKQVTISGLALVGAGESNYSLTQPVLNDGVITERTLVVTANGTTKVYDSTLAATGIVTLSDNRIGGDVLTLTHTAAFGDKNVDNNKPVSVTGISITGGTDAGNYTLNGVTTAVTTANITLATLTATITASDKIYDGNTSAIITGYTPLDVFEGDEVILSGGAATFDNFNVIDGNNAVSATGIDITGADALNYNYNGTATGEANITPLEITGSFTADNKTYDGNTDADILTQSLTGVLPQDVGDVILTGGAAEFADADVNDGIVVTEMVAMELIGSAAGNYELIDVLPTDANITKAPLSITADDQEREYGDANPTLTATYVGFVGGEDENVLDTPVVLATDADEISNVGDYVITASGAADNNYEIIHNNGTLTVTPAPLSIEPDEGQGKIYGDSDEEITYTASGFKNGQDKSIFTDALLGREPGENAGDYLITEGTLDVGGNYFVDSFFDVFYTIEPRPLTVTAVTDTKPYDGNTTSLVTPTITDGELQFEQSPAFTQSFDDPNVGARVLTASGVVNDGNGGANYIYDFTSTAVGEITELEIVITPDADQSKVYGEDDPAFTYTFAPTLIGDDEFSGALSRAEGINVGTYEYELGSLTAGGNYSLSLTLAPETFEITKATPVITWGNPADIVYGIALSGTQLNATADVGGTFAYTPVSGTVLNAGNGQTLSVAFTPTDALNYENETAEVLINVTKASLTVTAENKSKEYLATDPALTYTNSGLVNGDTNAVFTGALEREEGELAGTYSILQGTLLAGGNYNISYTPGTFTIEDTVMPSVISHTPSLNALNISPTTAIVVTFSEAVVVEEADVSFNPVISGGFTISNSGTSVVTITPNDPLEDNTTYTVTLNGVEDVNGNSLPLYDDIKFTTATNYSIDLSANASGWNLISLPVVPSNTAIAAVLGGATDDIDAVWTYDPLNPNAVDGWLVFVPGNPEGTNNLTLMTTGFGYWVSVTGNANLSGSGTFLIAGPTSPPSRALQAGWNLIGYYQLPNEDESVPEDAFISLGGSYTGLWGFDNTTGFFKSVTTILPGDAFWISLTSDKIYTPSNL</sequence>
<evidence type="ECO:0000259" key="4">
    <source>
        <dbReference type="Pfam" id="PF18657"/>
    </source>
</evidence>
<feature type="domain" description="MBG" evidence="5">
    <location>
        <begin position="1563"/>
        <end position="1635"/>
    </location>
</feature>
<dbReference type="Gene3D" id="2.60.40.1220">
    <property type="match status" value="1"/>
</dbReference>
<feature type="domain" description="SbsA Ig-like" evidence="3">
    <location>
        <begin position="1638"/>
        <end position="1736"/>
    </location>
</feature>
<dbReference type="InterPro" id="IPR014755">
    <property type="entry name" value="Cu-Rt/internalin_Ig-like"/>
</dbReference>
<feature type="domain" description="MBG" evidence="5">
    <location>
        <begin position="1250"/>
        <end position="1308"/>
    </location>
</feature>
<feature type="domain" description="YDG" evidence="4">
    <location>
        <begin position="988"/>
        <end position="1062"/>
    </location>
</feature>
<dbReference type="PATRIC" id="fig|1618648.3.peg.891"/>
<feature type="domain" description="YDG" evidence="4">
    <location>
        <begin position="722"/>
        <end position="798"/>
    </location>
</feature>
<feature type="domain" description="MBG" evidence="5">
    <location>
        <begin position="386"/>
        <end position="455"/>
    </location>
</feature>
<evidence type="ECO:0000256" key="2">
    <source>
        <dbReference type="SAM" id="MobiDB-lite"/>
    </source>
</evidence>
<comment type="caution">
    <text evidence="6">The sequence shown here is derived from an EMBL/GenBank/DDBJ whole genome shotgun (WGS) entry which is preliminary data.</text>
</comment>
<keyword evidence="1" id="KW-0732">Signal</keyword>
<dbReference type="Pfam" id="PF13205">
    <property type="entry name" value="Big_5"/>
    <property type="match status" value="1"/>
</dbReference>
<dbReference type="Pfam" id="PF18657">
    <property type="entry name" value="YDG"/>
    <property type="match status" value="9"/>
</dbReference>
<evidence type="ECO:0000313" key="6">
    <source>
        <dbReference type="EMBL" id="KKT61810.1"/>
    </source>
</evidence>
<feature type="domain" description="YDG" evidence="4">
    <location>
        <begin position="295"/>
        <end position="374"/>
    </location>
</feature>
<dbReference type="Gene3D" id="3.30.160.710">
    <property type="match status" value="2"/>
</dbReference>
<feature type="domain" description="YDG" evidence="4">
    <location>
        <begin position="807"/>
        <end position="889"/>
    </location>
</feature>
<evidence type="ECO:0000256" key="1">
    <source>
        <dbReference type="ARBA" id="ARBA00022729"/>
    </source>
</evidence>
<evidence type="ECO:0000313" key="7">
    <source>
        <dbReference type="Proteomes" id="UP000033945"/>
    </source>
</evidence>
<gene>
    <name evidence="6" type="ORF">UW55_C0023G0010</name>
</gene>
<protein>
    <submittedName>
        <fullName evidence="6">Fibronectin type III domain protein</fullName>
    </submittedName>
</protein>
<feature type="domain" description="YDG" evidence="4">
    <location>
        <begin position="545"/>
        <end position="624"/>
    </location>
</feature>
<evidence type="ECO:0000259" key="5">
    <source>
        <dbReference type="Pfam" id="PF18676"/>
    </source>
</evidence>
<organism evidence="6 7">
    <name type="scientific">Candidatus Giovannonibacteria bacterium GW2011_GWA2_44_26</name>
    <dbReference type="NCBI Taxonomy" id="1618648"/>
    <lineage>
        <taxon>Bacteria</taxon>
        <taxon>Candidatus Giovannoniibacteriota</taxon>
    </lineage>
</organism>
<evidence type="ECO:0000259" key="3">
    <source>
        <dbReference type="Pfam" id="PF13205"/>
    </source>
</evidence>
<feature type="domain" description="YDG" evidence="4">
    <location>
        <begin position="899"/>
        <end position="976"/>
    </location>
</feature>
<dbReference type="InterPro" id="IPR041286">
    <property type="entry name" value="MBG_2"/>
</dbReference>
<feature type="domain" description="YDG" evidence="4">
    <location>
        <begin position="458"/>
        <end position="535"/>
    </location>
</feature>
<dbReference type="Proteomes" id="UP000033945">
    <property type="component" value="Unassembled WGS sequence"/>
</dbReference>
<dbReference type="EMBL" id="LCIT01000023">
    <property type="protein sequence ID" value="KKT61810.1"/>
    <property type="molecule type" value="Genomic_DNA"/>
</dbReference>